<reference evidence="1" key="1">
    <citation type="submission" date="2021-06" db="EMBL/GenBank/DDBJ databases">
        <authorList>
            <person name="Kallberg Y."/>
            <person name="Tangrot J."/>
            <person name="Rosling A."/>
        </authorList>
    </citation>
    <scope>NUCLEOTIDE SEQUENCE</scope>
    <source>
        <strain evidence="1">28 12/20/2015</strain>
    </source>
</reference>
<name>A0ACA9LFQ1_9GLOM</name>
<protein>
    <submittedName>
        <fullName evidence="1">13388_t:CDS:1</fullName>
    </submittedName>
</protein>
<gene>
    <name evidence="1" type="ORF">SPELUC_LOCUS4083</name>
</gene>
<dbReference type="Proteomes" id="UP000789366">
    <property type="component" value="Unassembled WGS sequence"/>
</dbReference>
<accession>A0ACA9LFQ1</accession>
<feature type="non-terminal residue" evidence="1">
    <location>
        <position position="1"/>
    </location>
</feature>
<evidence type="ECO:0000313" key="2">
    <source>
        <dbReference type="Proteomes" id="UP000789366"/>
    </source>
</evidence>
<organism evidence="1 2">
    <name type="scientific">Cetraspora pellucida</name>
    <dbReference type="NCBI Taxonomy" id="1433469"/>
    <lineage>
        <taxon>Eukaryota</taxon>
        <taxon>Fungi</taxon>
        <taxon>Fungi incertae sedis</taxon>
        <taxon>Mucoromycota</taxon>
        <taxon>Glomeromycotina</taxon>
        <taxon>Glomeromycetes</taxon>
        <taxon>Diversisporales</taxon>
        <taxon>Gigasporaceae</taxon>
        <taxon>Cetraspora</taxon>
    </lineage>
</organism>
<sequence length="117" mass="13097">QKKKKIEEASTTINLPDMIIKTLSILITDIPSKIIILPIALTLEIEIDQKIRIITTSTIIIDSEVEANLMIDIDLEIILLIITKTTDLEADPLLPILAMSILLTPLMIILMKNLRLS</sequence>
<proteinExistence type="predicted"/>
<keyword evidence="2" id="KW-1185">Reference proteome</keyword>
<evidence type="ECO:0000313" key="1">
    <source>
        <dbReference type="EMBL" id="CAG8524435.1"/>
    </source>
</evidence>
<dbReference type="EMBL" id="CAJVPW010003453">
    <property type="protein sequence ID" value="CAG8524435.1"/>
    <property type="molecule type" value="Genomic_DNA"/>
</dbReference>
<comment type="caution">
    <text evidence="1">The sequence shown here is derived from an EMBL/GenBank/DDBJ whole genome shotgun (WGS) entry which is preliminary data.</text>
</comment>